<dbReference type="PANTHER" id="PTHR22954">
    <property type="entry name" value="RETROVIRAL PROTEASE-RELATED"/>
    <property type="match status" value="1"/>
</dbReference>
<dbReference type="InterPro" id="IPR005312">
    <property type="entry name" value="DUF1759"/>
</dbReference>
<accession>A0ABN7B6R3</accession>
<evidence type="ECO:0000256" key="1">
    <source>
        <dbReference type="SAM" id="Coils"/>
    </source>
</evidence>
<dbReference type="Proteomes" id="UP001307889">
    <property type="component" value="Chromosome 10"/>
</dbReference>
<reference evidence="3 4" key="1">
    <citation type="submission" date="2023-09" db="EMBL/GenBank/DDBJ databases">
        <title>Nesidiocoris tenuis whole genome shotgun sequence.</title>
        <authorList>
            <person name="Shibata T."/>
            <person name="Shimoda M."/>
            <person name="Kobayashi T."/>
            <person name="Uehara T."/>
        </authorList>
    </citation>
    <scope>NUCLEOTIDE SEQUENCE [LARGE SCALE GENOMIC DNA]</scope>
    <source>
        <strain evidence="3 4">Japan</strain>
    </source>
</reference>
<keyword evidence="4" id="KW-1185">Reference proteome</keyword>
<sequence>MDLAALKNQRLRYHSVIDRLVNTIDTHLQDREAAEANRRTILADLQILQKKAETLTDLDARIMHMMEQQTLGEDEYATEMELTIQYERKVIVVSDMVRDMFHTASATETQSVTSGNFVSHNNRKFTLPKIHFHQFGGEIKDWLRFWGQFQKIHDDNDIAPEDKHEYLLQATTPGSRARVIVESFPRSKENYYKAVDSLKSRFGRDDLLVESYQRELLKLVVYNILNKGQVPLTSIYDQLETHIRSLESLGVTTDKSAGLLYPLVESCISDDLLRVWQRASEYRQVTVMDQKLDRLMTFLRNEVEGEEKIALAGSGLGLDEELKNKVTLYNSPELATTSSLVTHSQKPQDRKTNEEEEVSVTNNSITEPSSTNLPDHSLTTLGRLKVPELTSNTSIAYSMSVTSFTSVSKSWDLNVLGIESPAETLSRKTEPELVHDHFLKTVRVNTEGRYEIHLPCIPDHPPLPSYWRPSEWATFVGNRVRETRNLSSINQTKFQDIWYAHQFSEYDKTVWMIGWMRRFFNNSFHKKRIVKTSKFVDGTYWKGSMRQPIIKTTKTTLQKKTFLNVKNRNKLIKTKLRTQLEQEQEVAG</sequence>
<proteinExistence type="predicted"/>
<feature type="region of interest" description="Disordered" evidence="2">
    <location>
        <begin position="337"/>
        <end position="375"/>
    </location>
</feature>
<name>A0ABN7B6R3_9HEMI</name>
<evidence type="ECO:0000313" key="4">
    <source>
        <dbReference type="Proteomes" id="UP001307889"/>
    </source>
</evidence>
<evidence type="ECO:0000313" key="3">
    <source>
        <dbReference type="EMBL" id="BES99544.1"/>
    </source>
</evidence>
<dbReference type="EMBL" id="AP028918">
    <property type="protein sequence ID" value="BES99544.1"/>
    <property type="molecule type" value="Genomic_DNA"/>
</dbReference>
<feature type="coiled-coil region" evidence="1">
    <location>
        <begin position="17"/>
        <end position="51"/>
    </location>
</feature>
<feature type="compositionally biased region" description="Polar residues" evidence="2">
    <location>
        <begin position="365"/>
        <end position="375"/>
    </location>
</feature>
<dbReference type="Pfam" id="PF03564">
    <property type="entry name" value="DUF1759"/>
    <property type="match status" value="1"/>
</dbReference>
<dbReference type="PANTHER" id="PTHR22954:SF3">
    <property type="entry name" value="PROTEIN CBG08539"/>
    <property type="match status" value="1"/>
</dbReference>
<protein>
    <submittedName>
        <fullName evidence="3">Uncharacterized protein</fullName>
    </submittedName>
</protein>
<keyword evidence="1" id="KW-0175">Coiled coil</keyword>
<evidence type="ECO:0000256" key="2">
    <source>
        <dbReference type="SAM" id="MobiDB-lite"/>
    </source>
</evidence>
<organism evidence="3 4">
    <name type="scientific">Nesidiocoris tenuis</name>
    <dbReference type="NCBI Taxonomy" id="355587"/>
    <lineage>
        <taxon>Eukaryota</taxon>
        <taxon>Metazoa</taxon>
        <taxon>Ecdysozoa</taxon>
        <taxon>Arthropoda</taxon>
        <taxon>Hexapoda</taxon>
        <taxon>Insecta</taxon>
        <taxon>Pterygota</taxon>
        <taxon>Neoptera</taxon>
        <taxon>Paraneoptera</taxon>
        <taxon>Hemiptera</taxon>
        <taxon>Heteroptera</taxon>
        <taxon>Panheteroptera</taxon>
        <taxon>Cimicomorpha</taxon>
        <taxon>Miridae</taxon>
        <taxon>Dicyphina</taxon>
        <taxon>Nesidiocoris</taxon>
    </lineage>
</organism>
<gene>
    <name evidence="3" type="ORF">NTJ_12361</name>
</gene>